<proteinExistence type="predicted"/>
<evidence type="ECO:0000259" key="4">
    <source>
        <dbReference type="PROSITE" id="PS50830"/>
    </source>
</evidence>
<dbReference type="InterPro" id="IPR016071">
    <property type="entry name" value="Staphylococal_nuclease_OB-fold"/>
</dbReference>
<dbReference type="PANTHER" id="PTHR12302:SF3">
    <property type="entry name" value="SERINE_THREONINE-PROTEIN KINASE 31"/>
    <property type="match status" value="1"/>
</dbReference>
<evidence type="ECO:0000313" key="5">
    <source>
        <dbReference type="EMBL" id="TLE13946.1"/>
    </source>
</evidence>
<protein>
    <recommendedName>
        <fullName evidence="4">TNase-like domain-containing protein</fullName>
    </recommendedName>
</protein>
<dbReference type="GO" id="GO:0003676">
    <property type="term" value="F:nucleic acid binding"/>
    <property type="evidence" value="ECO:0007669"/>
    <property type="project" value="InterPro"/>
</dbReference>
<dbReference type="SUPFAM" id="SSF50199">
    <property type="entry name" value="Staphylococcal nuclease"/>
    <property type="match status" value="1"/>
</dbReference>
<sequence length="155" mass="18223">MYKEELMLKLLLLFALFFSGYTLSGNISKISDGDTLSLNAKGEQYKIRLLGIDAPELKQSFGKQSRNHLLKLCPIKSRAKVFFKKRDKYGRILGKLECKNAKEVNKQMVLEGFAWAYREYSKEFVKQEQRAKQLKKGLWSEENPIYPQDFRKQFR</sequence>
<dbReference type="GO" id="GO:0004519">
    <property type="term" value="F:endonuclease activity"/>
    <property type="evidence" value="ECO:0007669"/>
    <property type="project" value="UniProtKB-KW"/>
</dbReference>
<gene>
    <name evidence="5" type="ORF">LS72_009400</name>
</gene>
<dbReference type="InterPro" id="IPR002071">
    <property type="entry name" value="Thermonucl_AS"/>
</dbReference>
<feature type="domain" description="TNase-like" evidence="4">
    <location>
        <begin position="21"/>
        <end position="141"/>
    </location>
</feature>
<name>A0A4U8UC48_9HELI</name>
<reference evidence="5 6" key="1">
    <citation type="journal article" date="2014" name="Genome Announc.">
        <title>Draft genome sequences of eight enterohepatic helicobacter species isolated from both laboratory and wild rodents.</title>
        <authorList>
            <person name="Sheh A."/>
            <person name="Shen Z."/>
            <person name="Fox J.G."/>
        </authorList>
    </citation>
    <scope>NUCLEOTIDE SEQUENCE [LARGE SCALE GENOMIC DNA]</scope>
    <source>
        <strain evidence="5 6">MIT-03-7007</strain>
    </source>
</reference>
<dbReference type="SMART" id="SM00318">
    <property type="entry name" value="SNc"/>
    <property type="match status" value="1"/>
</dbReference>
<keyword evidence="1" id="KW-0540">Nuclease</keyword>
<dbReference type="PROSITE" id="PS01123">
    <property type="entry name" value="TNASE_1"/>
    <property type="match status" value="1"/>
</dbReference>
<accession>A0A4U8UC48</accession>
<comment type="caution">
    <text evidence="5">The sequence shown here is derived from an EMBL/GenBank/DDBJ whole genome shotgun (WGS) entry which is preliminary data.</text>
</comment>
<organism evidence="5 6">
    <name type="scientific">Helicobacter apodemus</name>
    <dbReference type="NCBI Taxonomy" id="135569"/>
    <lineage>
        <taxon>Bacteria</taxon>
        <taxon>Pseudomonadati</taxon>
        <taxon>Campylobacterota</taxon>
        <taxon>Epsilonproteobacteria</taxon>
        <taxon>Campylobacterales</taxon>
        <taxon>Helicobacteraceae</taxon>
        <taxon>Helicobacter</taxon>
    </lineage>
</organism>
<dbReference type="PANTHER" id="PTHR12302">
    <property type="entry name" value="EBNA2 BINDING PROTEIN P100"/>
    <property type="match status" value="1"/>
</dbReference>
<dbReference type="Gene3D" id="2.40.50.90">
    <property type="match status" value="1"/>
</dbReference>
<evidence type="ECO:0000256" key="2">
    <source>
        <dbReference type="ARBA" id="ARBA00022759"/>
    </source>
</evidence>
<evidence type="ECO:0000313" key="6">
    <source>
        <dbReference type="Proteomes" id="UP000029920"/>
    </source>
</evidence>
<dbReference type="Pfam" id="PF00565">
    <property type="entry name" value="SNase"/>
    <property type="match status" value="1"/>
</dbReference>
<keyword evidence="2" id="KW-0255">Endonuclease</keyword>
<dbReference type="GO" id="GO:0016787">
    <property type="term" value="F:hydrolase activity"/>
    <property type="evidence" value="ECO:0007669"/>
    <property type="project" value="UniProtKB-KW"/>
</dbReference>
<keyword evidence="3" id="KW-0378">Hydrolase</keyword>
<dbReference type="Proteomes" id="UP000029920">
    <property type="component" value="Unassembled WGS sequence"/>
</dbReference>
<keyword evidence="6" id="KW-1185">Reference proteome</keyword>
<dbReference type="EMBL" id="JRPC02000030">
    <property type="protein sequence ID" value="TLE13946.1"/>
    <property type="molecule type" value="Genomic_DNA"/>
</dbReference>
<evidence type="ECO:0000256" key="1">
    <source>
        <dbReference type="ARBA" id="ARBA00022722"/>
    </source>
</evidence>
<dbReference type="PROSITE" id="PS50830">
    <property type="entry name" value="TNASE_3"/>
    <property type="match status" value="1"/>
</dbReference>
<dbReference type="InterPro" id="IPR035437">
    <property type="entry name" value="SNase_OB-fold_sf"/>
</dbReference>
<evidence type="ECO:0000256" key="3">
    <source>
        <dbReference type="ARBA" id="ARBA00022801"/>
    </source>
</evidence>
<dbReference type="AlphaFoldDB" id="A0A4U8UC48"/>